<protein>
    <submittedName>
        <fullName evidence="3">FixH family protein</fullName>
    </submittedName>
</protein>
<accession>A0ABS2DI36</accession>
<sequence length="131" mass="14310">MKKLSLLLLFFVVIFTGCSKDSEEHGAGHTNVPVMIDVEIQIPDNVKAGEEVMLTALVTQGDEKVEDASEVVFEVRASGQDKGEMIKASHEGDGVYSVKSTFENEATYIVVAHVTARDMHNMPSKEVVVTK</sequence>
<organism evidence="3 4">
    <name type="scientific">Bacillus suaedaesalsae</name>
    <dbReference type="NCBI Taxonomy" id="2810349"/>
    <lineage>
        <taxon>Bacteria</taxon>
        <taxon>Bacillati</taxon>
        <taxon>Bacillota</taxon>
        <taxon>Bacilli</taxon>
        <taxon>Bacillales</taxon>
        <taxon>Bacillaceae</taxon>
        <taxon>Bacillus</taxon>
    </lineage>
</organism>
<feature type="signal peptide" evidence="1">
    <location>
        <begin position="1"/>
        <end position="19"/>
    </location>
</feature>
<feature type="domain" description="YtkA-like" evidence="2">
    <location>
        <begin position="36"/>
        <end position="111"/>
    </location>
</feature>
<dbReference type="Proteomes" id="UP001518925">
    <property type="component" value="Unassembled WGS sequence"/>
</dbReference>
<keyword evidence="4" id="KW-1185">Reference proteome</keyword>
<comment type="caution">
    <text evidence="3">The sequence shown here is derived from an EMBL/GenBank/DDBJ whole genome shotgun (WGS) entry which is preliminary data.</text>
</comment>
<name>A0ABS2DI36_9BACI</name>
<evidence type="ECO:0000313" key="4">
    <source>
        <dbReference type="Proteomes" id="UP001518925"/>
    </source>
</evidence>
<dbReference type="RefSeq" id="WP_204203517.1">
    <property type="nucleotide sequence ID" value="NZ_JAFELM010000030.1"/>
</dbReference>
<evidence type="ECO:0000256" key="1">
    <source>
        <dbReference type="SAM" id="SignalP"/>
    </source>
</evidence>
<evidence type="ECO:0000313" key="3">
    <source>
        <dbReference type="EMBL" id="MBM6618157.1"/>
    </source>
</evidence>
<dbReference type="PROSITE" id="PS51257">
    <property type="entry name" value="PROKAR_LIPOPROTEIN"/>
    <property type="match status" value="1"/>
</dbReference>
<dbReference type="Pfam" id="PF13115">
    <property type="entry name" value="YtkA"/>
    <property type="match status" value="1"/>
</dbReference>
<evidence type="ECO:0000259" key="2">
    <source>
        <dbReference type="Pfam" id="PF13115"/>
    </source>
</evidence>
<keyword evidence="1" id="KW-0732">Signal</keyword>
<feature type="chain" id="PRO_5047447072" evidence="1">
    <location>
        <begin position="20"/>
        <end position="131"/>
    </location>
</feature>
<proteinExistence type="predicted"/>
<dbReference type="InterPro" id="IPR032693">
    <property type="entry name" value="YtkA-like_dom"/>
</dbReference>
<gene>
    <name evidence="3" type="ORF">JR050_10850</name>
</gene>
<reference evidence="3 4" key="1">
    <citation type="submission" date="2021-02" db="EMBL/GenBank/DDBJ databases">
        <title>Bacillus sp. RD4P76, an endophyte from a halophyte.</title>
        <authorList>
            <person name="Sun J.-Q."/>
        </authorList>
    </citation>
    <scope>NUCLEOTIDE SEQUENCE [LARGE SCALE GENOMIC DNA]</scope>
    <source>
        <strain evidence="3 4">RD4P76</strain>
    </source>
</reference>
<dbReference type="EMBL" id="JAFELM010000030">
    <property type="protein sequence ID" value="MBM6618157.1"/>
    <property type="molecule type" value="Genomic_DNA"/>
</dbReference>